<protein>
    <submittedName>
        <fullName evidence="1">Phage tail tube protein</fullName>
    </submittedName>
</protein>
<dbReference type="Gene3D" id="4.10.410.40">
    <property type="match status" value="1"/>
</dbReference>
<organism evidence="1 2">
    <name type="scientific">Lacticaseibacillus yichunensis</name>
    <dbReference type="NCBI Taxonomy" id="2486015"/>
    <lineage>
        <taxon>Bacteria</taxon>
        <taxon>Bacillati</taxon>
        <taxon>Bacillota</taxon>
        <taxon>Bacilli</taxon>
        <taxon>Lactobacillales</taxon>
        <taxon>Lactobacillaceae</taxon>
        <taxon>Lacticaseibacillus</taxon>
    </lineage>
</organism>
<evidence type="ECO:0000313" key="1">
    <source>
        <dbReference type="EMBL" id="MFD1431232.1"/>
    </source>
</evidence>
<sequence>MVKMNLQRFAETADASQGLLSKGTTLTYTPHGGSGTATEITDISTVPEIGSDPEKVDVTTLADDKKKSIAGIQDASSLAFTAIYKGSNFKAVSALDTATNYDWTVTYPDGMTVTFTGQPSLKLSSAEVNGALKFTLTVVVSDGPDFHPVDAAPKA</sequence>
<dbReference type="RefSeq" id="WP_125697289.1">
    <property type="nucleotide sequence ID" value="NZ_JBHTOG010000003.1"/>
</dbReference>
<accession>A0ABW4CKM1</accession>
<proteinExistence type="predicted"/>
<dbReference type="InterPro" id="IPR014918">
    <property type="entry name" value="Phage_tail_3"/>
</dbReference>
<dbReference type="Pfam" id="PF08813">
    <property type="entry name" value="Phage_tail_3"/>
    <property type="match status" value="1"/>
</dbReference>
<reference evidence="2" key="1">
    <citation type="journal article" date="2019" name="Int. J. Syst. Evol. Microbiol.">
        <title>The Global Catalogue of Microorganisms (GCM) 10K type strain sequencing project: providing services to taxonomists for standard genome sequencing and annotation.</title>
        <authorList>
            <consortium name="The Broad Institute Genomics Platform"/>
            <consortium name="The Broad Institute Genome Sequencing Center for Infectious Disease"/>
            <person name="Wu L."/>
            <person name="Ma J."/>
        </authorList>
    </citation>
    <scope>NUCLEOTIDE SEQUENCE [LARGE SCALE GENOMIC DNA]</scope>
    <source>
        <strain evidence="2">CCM 8947</strain>
    </source>
</reference>
<dbReference type="EMBL" id="JBHTOG010000003">
    <property type="protein sequence ID" value="MFD1431232.1"/>
    <property type="molecule type" value="Genomic_DNA"/>
</dbReference>
<comment type="caution">
    <text evidence="1">The sequence shown here is derived from an EMBL/GenBank/DDBJ whole genome shotgun (WGS) entry which is preliminary data.</text>
</comment>
<keyword evidence="2" id="KW-1185">Reference proteome</keyword>
<name>A0ABW4CKM1_9LACO</name>
<dbReference type="Proteomes" id="UP001597192">
    <property type="component" value="Unassembled WGS sequence"/>
</dbReference>
<gene>
    <name evidence="1" type="ORF">ACFQ47_00725</name>
</gene>
<evidence type="ECO:0000313" key="2">
    <source>
        <dbReference type="Proteomes" id="UP001597192"/>
    </source>
</evidence>